<evidence type="ECO:0000256" key="4">
    <source>
        <dbReference type="ARBA" id="ARBA00022982"/>
    </source>
</evidence>
<reference evidence="9 10" key="1">
    <citation type="submission" date="2016-09" db="EMBL/GenBank/DDBJ databases">
        <title>Acidihalobacter prosperus V6 (DSM14174).</title>
        <authorList>
            <person name="Khaleque H.N."/>
            <person name="Ramsay J.P."/>
            <person name="Murphy R.J.T."/>
            <person name="Kaksonen A.H."/>
            <person name="Boxall N.J."/>
            <person name="Watkin E.L.J."/>
        </authorList>
    </citation>
    <scope>NUCLEOTIDE SEQUENCE [LARGE SCALE GENOMIC DNA]</scope>
    <source>
        <strain evidence="9 10">V6</strain>
    </source>
</reference>
<dbReference type="GO" id="GO:0009055">
    <property type="term" value="F:electron transfer activity"/>
    <property type="evidence" value="ECO:0007669"/>
    <property type="project" value="InterPro"/>
</dbReference>
<dbReference type="Pfam" id="PF00034">
    <property type="entry name" value="Cytochrom_C"/>
    <property type="match status" value="1"/>
</dbReference>
<dbReference type="KEGG" id="aaeo:BJI67_06460"/>
<evidence type="ECO:0000313" key="9">
    <source>
        <dbReference type="EMBL" id="AOV16752.1"/>
    </source>
</evidence>
<dbReference type="GO" id="GO:0046872">
    <property type="term" value="F:metal ion binding"/>
    <property type="evidence" value="ECO:0007669"/>
    <property type="project" value="UniProtKB-KW"/>
</dbReference>
<dbReference type="PANTHER" id="PTHR33751">
    <property type="entry name" value="CBB3-TYPE CYTOCHROME C OXIDASE SUBUNIT FIXP"/>
    <property type="match status" value="1"/>
</dbReference>
<dbReference type="PANTHER" id="PTHR33751:SF9">
    <property type="entry name" value="CYTOCHROME C4"/>
    <property type="match status" value="1"/>
</dbReference>
<organism evidence="9 10">
    <name type="scientific">Acidihalobacter aeolianus</name>
    <dbReference type="NCBI Taxonomy" id="2792603"/>
    <lineage>
        <taxon>Bacteria</taxon>
        <taxon>Pseudomonadati</taxon>
        <taxon>Pseudomonadota</taxon>
        <taxon>Gammaproteobacteria</taxon>
        <taxon>Chromatiales</taxon>
        <taxon>Ectothiorhodospiraceae</taxon>
        <taxon>Acidihalobacter</taxon>
    </lineage>
</organism>
<keyword evidence="10" id="KW-1185">Reference proteome</keyword>
<name>A0A1D8K718_9GAMM</name>
<evidence type="ECO:0000256" key="3">
    <source>
        <dbReference type="ARBA" id="ARBA00022723"/>
    </source>
</evidence>
<evidence type="ECO:0000259" key="8">
    <source>
        <dbReference type="PROSITE" id="PS51007"/>
    </source>
</evidence>
<evidence type="ECO:0000313" key="10">
    <source>
        <dbReference type="Proteomes" id="UP000095342"/>
    </source>
</evidence>
<dbReference type="EMBL" id="CP017448">
    <property type="protein sequence ID" value="AOV16752.1"/>
    <property type="molecule type" value="Genomic_DNA"/>
</dbReference>
<dbReference type="InterPro" id="IPR036909">
    <property type="entry name" value="Cyt_c-like_dom_sf"/>
</dbReference>
<dbReference type="InterPro" id="IPR009056">
    <property type="entry name" value="Cyt_c-like_dom"/>
</dbReference>
<protein>
    <recommendedName>
        <fullName evidence="8">Cytochrome c domain-containing protein</fullName>
    </recommendedName>
</protein>
<evidence type="ECO:0000256" key="5">
    <source>
        <dbReference type="ARBA" id="ARBA00023004"/>
    </source>
</evidence>
<evidence type="ECO:0000256" key="6">
    <source>
        <dbReference type="PROSITE-ProRule" id="PRU00433"/>
    </source>
</evidence>
<sequence>MMAQYPNLAGQNQSYLIKQLENFHTGARTNQIMQAMVATIPPANFAADVKDLAYYFSQQKLNPKINANATDPKTTLKVLTLGEHIFRSGIPASGVPACMACHEADGMGNGPMAIPRLAGQHELYVFTQLEQFSDGQRSNDPHSMMRMIASKLTKNQMTAVAFYVQSLNPGLVLGDGPKNYEQMKTQRSQTPLIGVPADQVASKNAKPTPAKTPQL</sequence>
<keyword evidence="1" id="KW-0813">Transport</keyword>
<evidence type="ECO:0000256" key="1">
    <source>
        <dbReference type="ARBA" id="ARBA00022448"/>
    </source>
</evidence>
<dbReference type="Proteomes" id="UP000095342">
    <property type="component" value="Chromosome"/>
</dbReference>
<keyword evidence="3 6" id="KW-0479">Metal-binding</keyword>
<feature type="domain" description="Cytochrome c" evidence="8">
    <location>
        <begin position="77"/>
        <end position="168"/>
    </location>
</feature>
<keyword evidence="5 6" id="KW-0408">Iron</keyword>
<proteinExistence type="predicted"/>
<dbReference type="GO" id="GO:0020037">
    <property type="term" value="F:heme binding"/>
    <property type="evidence" value="ECO:0007669"/>
    <property type="project" value="InterPro"/>
</dbReference>
<dbReference type="PROSITE" id="PS51007">
    <property type="entry name" value="CYTC"/>
    <property type="match status" value="1"/>
</dbReference>
<dbReference type="InterPro" id="IPR050597">
    <property type="entry name" value="Cytochrome_c_Oxidase_Subunit"/>
</dbReference>
<accession>A0A1D8K718</accession>
<dbReference type="SUPFAM" id="SSF46626">
    <property type="entry name" value="Cytochrome c"/>
    <property type="match status" value="2"/>
</dbReference>
<evidence type="ECO:0000256" key="2">
    <source>
        <dbReference type="ARBA" id="ARBA00022617"/>
    </source>
</evidence>
<dbReference type="AlphaFoldDB" id="A0A1D8K718"/>
<keyword evidence="2 6" id="KW-0349">Heme</keyword>
<feature type="region of interest" description="Disordered" evidence="7">
    <location>
        <begin position="188"/>
        <end position="215"/>
    </location>
</feature>
<gene>
    <name evidence="9" type="ORF">BJI67_06460</name>
</gene>
<keyword evidence="4" id="KW-0249">Electron transport</keyword>
<evidence type="ECO:0000256" key="7">
    <source>
        <dbReference type="SAM" id="MobiDB-lite"/>
    </source>
</evidence>
<dbReference type="Gene3D" id="1.10.760.10">
    <property type="entry name" value="Cytochrome c-like domain"/>
    <property type="match status" value="2"/>
</dbReference>